<dbReference type="Gene3D" id="3.40.50.1820">
    <property type="entry name" value="alpha/beta hydrolase"/>
    <property type="match status" value="1"/>
</dbReference>
<gene>
    <name evidence="3" type="primary">ybfF</name>
    <name evidence="3" type="ORF">JGUZn3_18010</name>
</gene>
<dbReference type="PANTHER" id="PTHR46118:SF4">
    <property type="entry name" value="PROTEIN ABHD11"/>
    <property type="match status" value="1"/>
</dbReference>
<dbReference type="SUPFAM" id="SSF53474">
    <property type="entry name" value="alpha/beta-Hydrolases"/>
    <property type="match status" value="1"/>
</dbReference>
<proteinExistence type="predicted"/>
<dbReference type="Proteomes" id="UP000516349">
    <property type="component" value="Chromosome"/>
</dbReference>
<protein>
    <submittedName>
        <fullName evidence="3">Esterase YbfF</fullName>
        <ecNumber evidence="3">3.1.-.-</ecNumber>
    </submittedName>
</protein>
<accession>A0A7H1NTA5</accession>
<reference evidence="3 4" key="1">
    <citation type="submission" date="2020-08" db="EMBL/GenBank/DDBJ databases">
        <title>Complete genome sequence of Entomobacter blattae G55GP.</title>
        <authorList>
            <person name="Poehlein A."/>
            <person name="Guzman J."/>
            <person name="Daniel R."/>
            <person name="Vilcinskas A."/>
        </authorList>
    </citation>
    <scope>NUCLEOTIDE SEQUENCE [LARGE SCALE GENOMIC DNA]</scope>
    <source>
        <strain evidence="3 4">G55GP</strain>
    </source>
</reference>
<dbReference type="GO" id="GO:0052689">
    <property type="term" value="F:carboxylic ester hydrolase activity"/>
    <property type="evidence" value="ECO:0007669"/>
    <property type="project" value="TreeGrafter"/>
</dbReference>
<dbReference type="RefSeq" id="WP_203413218.1">
    <property type="nucleotide sequence ID" value="NZ_CP060244.1"/>
</dbReference>
<feature type="domain" description="AB hydrolase-1" evidence="2">
    <location>
        <begin position="16"/>
        <end position="251"/>
    </location>
</feature>
<evidence type="ECO:0000313" key="4">
    <source>
        <dbReference type="Proteomes" id="UP000516349"/>
    </source>
</evidence>
<keyword evidence="4" id="KW-1185">Reference proteome</keyword>
<dbReference type="PANTHER" id="PTHR46118">
    <property type="entry name" value="PROTEIN ABHD11"/>
    <property type="match status" value="1"/>
</dbReference>
<dbReference type="PRINTS" id="PR00412">
    <property type="entry name" value="EPOXHYDRLASE"/>
</dbReference>
<dbReference type="EC" id="3.1.-.-" evidence="3"/>
<dbReference type="InterPro" id="IPR029058">
    <property type="entry name" value="AB_hydrolase_fold"/>
</dbReference>
<evidence type="ECO:0000313" key="3">
    <source>
        <dbReference type="EMBL" id="QNT79015.1"/>
    </source>
</evidence>
<evidence type="ECO:0000256" key="1">
    <source>
        <dbReference type="ARBA" id="ARBA00022801"/>
    </source>
</evidence>
<dbReference type="InterPro" id="IPR000073">
    <property type="entry name" value="AB_hydrolase_1"/>
</dbReference>
<name>A0A7H1NTA5_9PROT</name>
<dbReference type="Pfam" id="PF00561">
    <property type="entry name" value="Abhydrolase_1"/>
    <property type="match status" value="1"/>
</dbReference>
<sequence length="274" mass="31022">MKLATYPIHHTPWHEPPVLFLHGLFGKARNMQRFQKALFPTYDSLAMDLRNHGQSPHGETNLIVMAEDVKETLQAHHIPPCIVVGHSLGGKIGMLLALLYPELVKGLVVADIPPAVTGHGMKPLAEKMYQTPFPERFSYQGLNERQAAEQWLHHISDVPRIQQLLMQNIDFSLKNPPKWSIGVAEIWHGIDTIQGWPDLPPDLSYPGPCLFIKGECSPYITEDHFPLIKKLFPTYQLTILKEAGHWLQVDNREGFIESIVSFLYAISNKPFPSS</sequence>
<organism evidence="3 4">
    <name type="scientific">Entomobacter blattae</name>
    <dbReference type="NCBI Taxonomy" id="2762277"/>
    <lineage>
        <taxon>Bacteria</taxon>
        <taxon>Pseudomonadati</taxon>
        <taxon>Pseudomonadota</taxon>
        <taxon>Alphaproteobacteria</taxon>
        <taxon>Acetobacterales</taxon>
        <taxon>Acetobacteraceae</taxon>
        <taxon>Entomobacter</taxon>
    </lineage>
</organism>
<dbReference type="KEGG" id="ebla:JGUZn3_18010"/>
<evidence type="ECO:0000259" key="2">
    <source>
        <dbReference type="Pfam" id="PF00561"/>
    </source>
</evidence>
<keyword evidence="1 3" id="KW-0378">Hydrolase</keyword>
<dbReference type="InterPro" id="IPR000639">
    <property type="entry name" value="Epox_hydrolase-like"/>
</dbReference>
<dbReference type="EMBL" id="CP060244">
    <property type="protein sequence ID" value="QNT79015.1"/>
    <property type="molecule type" value="Genomic_DNA"/>
</dbReference>
<dbReference type="AlphaFoldDB" id="A0A7H1NTA5"/>